<keyword evidence="6" id="KW-1133">Transmembrane helix</keyword>
<sequence>MVVEYFHESLVLLRRLMCWTMEDILYVKRNANEYEEKDKHIEPRLVENFRRHNVPDYVLYYHYNRTLWRKIAAAGDGFWPEVRHFDGVIDSIARFCQASIANATLLIPKSQWNDAVTLHGWYCEKMSKRIYDDLTDIYEAMPGQVIKKPPYVPGC</sequence>
<evidence type="ECO:0000256" key="7">
    <source>
        <dbReference type="ARBA" id="ARBA00023034"/>
    </source>
</evidence>
<keyword evidence="7" id="KW-0333">Golgi apparatus</keyword>
<gene>
    <name evidence="10" type="ORF">NP493_5702g00006</name>
</gene>
<proteinExistence type="inferred from homology"/>
<evidence type="ECO:0000256" key="2">
    <source>
        <dbReference type="ARBA" id="ARBA00008124"/>
    </source>
</evidence>
<evidence type="ECO:0000256" key="4">
    <source>
        <dbReference type="ARBA" id="ARBA00022692"/>
    </source>
</evidence>
<evidence type="ECO:0000256" key="8">
    <source>
        <dbReference type="ARBA" id="ARBA00023136"/>
    </source>
</evidence>
<name>A0AAD9MQZ8_RIDPI</name>
<evidence type="ECO:0000313" key="11">
    <source>
        <dbReference type="Proteomes" id="UP001209878"/>
    </source>
</evidence>
<dbReference type="Gene3D" id="3.40.50.300">
    <property type="entry name" value="P-loop containing nucleotide triphosphate hydrolases"/>
    <property type="match status" value="1"/>
</dbReference>
<reference evidence="10" key="1">
    <citation type="journal article" date="2023" name="Mol. Biol. Evol.">
        <title>Third-Generation Sequencing Reveals the Adaptive Role of the Epigenome in Three Deep-Sea Polychaetes.</title>
        <authorList>
            <person name="Perez M."/>
            <person name="Aroh O."/>
            <person name="Sun Y."/>
            <person name="Lan Y."/>
            <person name="Juniper S.K."/>
            <person name="Young C.R."/>
            <person name="Angers B."/>
            <person name="Qian P.Y."/>
        </authorList>
    </citation>
    <scope>NUCLEOTIDE SEQUENCE</scope>
    <source>
        <strain evidence="10">R07B-5</strain>
    </source>
</reference>
<evidence type="ECO:0000256" key="9">
    <source>
        <dbReference type="ARBA" id="ARBA00023180"/>
    </source>
</evidence>
<dbReference type="GO" id="GO:0009247">
    <property type="term" value="P:glycolipid biosynthetic process"/>
    <property type="evidence" value="ECO:0007669"/>
    <property type="project" value="InterPro"/>
</dbReference>
<dbReference type="Pfam" id="PF06990">
    <property type="entry name" value="Gal-3-0_sulfotr"/>
    <property type="match status" value="1"/>
</dbReference>
<dbReference type="EMBL" id="JAODUO010005688">
    <property type="protein sequence ID" value="KAK2140576.1"/>
    <property type="molecule type" value="Genomic_DNA"/>
</dbReference>
<dbReference type="AlphaFoldDB" id="A0AAD9MQZ8"/>
<keyword evidence="4" id="KW-0812">Transmembrane</keyword>
<evidence type="ECO:0000256" key="6">
    <source>
        <dbReference type="ARBA" id="ARBA00022989"/>
    </source>
</evidence>
<keyword evidence="3" id="KW-0808">Transferase</keyword>
<dbReference type="PANTHER" id="PTHR14647">
    <property type="entry name" value="GALACTOSE-3-O-SULFOTRANSFERASE"/>
    <property type="match status" value="1"/>
</dbReference>
<comment type="caution">
    <text evidence="10">The sequence shown here is derived from an EMBL/GenBank/DDBJ whole genome shotgun (WGS) entry which is preliminary data.</text>
</comment>
<comment type="similarity">
    <text evidence="2">Belongs to the galactose-3-O-sulfotransferase family.</text>
</comment>
<keyword evidence="8" id="KW-0472">Membrane</keyword>
<dbReference type="InterPro" id="IPR009729">
    <property type="entry name" value="Gal-3-0_sulfotransfrase"/>
</dbReference>
<keyword evidence="11" id="KW-1185">Reference proteome</keyword>
<dbReference type="GO" id="GO:0000139">
    <property type="term" value="C:Golgi membrane"/>
    <property type="evidence" value="ECO:0007669"/>
    <property type="project" value="UniProtKB-SubCell"/>
</dbReference>
<comment type="subcellular location">
    <subcellularLocation>
        <location evidence="1">Golgi apparatus membrane</location>
        <topology evidence="1">Single-pass type II membrane protein</topology>
    </subcellularLocation>
</comment>
<accession>A0AAD9MQZ8</accession>
<evidence type="ECO:0000256" key="5">
    <source>
        <dbReference type="ARBA" id="ARBA00022968"/>
    </source>
</evidence>
<dbReference type="InterPro" id="IPR027417">
    <property type="entry name" value="P-loop_NTPase"/>
</dbReference>
<keyword evidence="5" id="KW-0735">Signal-anchor</keyword>
<evidence type="ECO:0000256" key="1">
    <source>
        <dbReference type="ARBA" id="ARBA00004323"/>
    </source>
</evidence>
<dbReference type="Proteomes" id="UP001209878">
    <property type="component" value="Unassembled WGS sequence"/>
</dbReference>
<dbReference type="PANTHER" id="PTHR14647:SF87">
    <property type="entry name" value="PUTATIVE-RELATED"/>
    <property type="match status" value="1"/>
</dbReference>
<evidence type="ECO:0000256" key="3">
    <source>
        <dbReference type="ARBA" id="ARBA00022679"/>
    </source>
</evidence>
<keyword evidence="9" id="KW-0325">Glycoprotein</keyword>
<evidence type="ECO:0000313" key="10">
    <source>
        <dbReference type="EMBL" id="KAK2140576.1"/>
    </source>
</evidence>
<organism evidence="10 11">
    <name type="scientific">Ridgeia piscesae</name>
    <name type="common">Tubeworm</name>
    <dbReference type="NCBI Taxonomy" id="27915"/>
    <lineage>
        <taxon>Eukaryota</taxon>
        <taxon>Metazoa</taxon>
        <taxon>Spiralia</taxon>
        <taxon>Lophotrochozoa</taxon>
        <taxon>Annelida</taxon>
        <taxon>Polychaeta</taxon>
        <taxon>Sedentaria</taxon>
        <taxon>Canalipalpata</taxon>
        <taxon>Sabellida</taxon>
        <taxon>Siboglinidae</taxon>
        <taxon>Ridgeia</taxon>
    </lineage>
</organism>
<protein>
    <submittedName>
        <fullName evidence="10">Uncharacterized protein</fullName>
    </submittedName>
</protein>
<dbReference type="GO" id="GO:0001733">
    <property type="term" value="F:galactosylceramide sulfotransferase activity"/>
    <property type="evidence" value="ECO:0007669"/>
    <property type="project" value="InterPro"/>
</dbReference>